<name>A0ABM5G629_9SAUR</name>
<reference evidence="3" key="1">
    <citation type="submission" date="2025-08" db="UniProtKB">
        <authorList>
            <consortium name="RefSeq"/>
        </authorList>
    </citation>
    <scope>IDENTIFICATION</scope>
</reference>
<evidence type="ECO:0000313" key="3">
    <source>
        <dbReference type="RefSeq" id="XP_072853109.1"/>
    </source>
</evidence>
<evidence type="ECO:0000313" key="2">
    <source>
        <dbReference type="Proteomes" id="UP001652642"/>
    </source>
</evidence>
<sequence length="168" mass="18562">MFQRFTSLFFSESSAPGDLVEPKPFVSREEEEDGWLIIDIPVAVQENKKTSRGNEQSCATTTTNVKYLNAICNVMPHTTPPLLLPRPPSWRRSTRCVGFREQSSWQRSTSSVRKSCSGRTAPESAAHDGPNAKAALSTNHASVNTTTKLLQKSTLWGIILLTFTFTGS</sequence>
<organism evidence="2 3">
    <name type="scientific">Pogona vitticeps</name>
    <name type="common">central bearded dragon</name>
    <dbReference type="NCBI Taxonomy" id="103695"/>
    <lineage>
        <taxon>Eukaryota</taxon>
        <taxon>Metazoa</taxon>
        <taxon>Chordata</taxon>
        <taxon>Craniata</taxon>
        <taxon>Vertebrata</taxon>
        <taxon>Euteleostomi</taxon>
        <taxon>Lepidosauria</taxon>
        <taxon>Squamata</taxon>
        <taxon>Bifurcata</taxon>
        <taxon>Unidentata</taxon>
        <taxon>Episquamata</taxon>
        <taxon>Toxicofera</taxon>
        <taxon>Iguania</taxon>
        <taxon>Acrodonta</taxon>
        <taxon>Agamidae</taxon>
        <taxon>Amphibolurinae</taxon>
        <taxon>Pogona</taxon>
    </lineage>
</organism>
<dbReference type="Proteomes" id="UP001652642">
    <property type="component" value="Chromosome 4"/>
</dbReference>
<dbReference type="RefSeq" id="XP_072853109.1">
    <property type="nucleotide sequence ID" value="XM_072997008.1"/>
</dbReference>
<evidence type="ECO:0000256" key="1">
    <source>
        <dbReference type="SAM" id="MobiDB-lite"/>
    </source>
</evidence>
<keyword evidence="2" id="KW-1185">Reference proteome</keyword>
<gene>
    <name evidence="3" type="primary">TP53INP2</name>
</gene>
<accession>A0ABM5G629</accession>
<dbReference type="GeneID" id="110083030"/>
<feature type="region of interest" description="Disordered" evidence="1">
    <location>
        <begin position="110"/>
        <end position="132"/>
    </location>
</feature>
<protein>
    <submittedName>
        <fullName evidence="3">Tumor protein p53-inducible nuclear protein 2 isoform X5</fullName>
    </submittedName>
</protein>
<proteinExistence type="predicted"/>